<evidence type="ECO:0000259" key="3">
    <source>
        <dbReference type="PROSITE" id="PS50405"/>
    </source>
</evidence>
<name>A0A1I3G0W6_9BURK</name>
<evidence type="ECO:0000313" key="4">
    <source>
        <dbReference type="EMBL" id="SFI17110.1"/>
    </source>
</evidence>
<dbReference type="OrthoDB" id="509852at2"/>
<dbReference type="STRING" id="420953.SAMN05192543_102232"/>
<dbReference type="SFLD" id="SFLDG00358">
    <property type="entry name" value="Main_(cytGST)"/>
    <property type="match status" value="1"/>
</dbReference>
<dbReference type="FunFam" id="1.20.1050.10:FF:000017">
    <property type="entry name" value="Maleylacetoacetate isomerase"/>
    <property type="match status" value="1"/>
</dbReference>
<dbReference type="GO" id="GO:0006749">
    <property type="term" value="P:glutathione metabolic process"/>
    <property type="evidence" value="ECO:0007669"/>
    <property type="project" value="TreeGrafter"/>
</dbReference>
<dbReference type="InterPro" id="IPR004045">
    <property type="entry name" value="Glutathione_S-Trfase_N"/>
</dbReference>
<evidence type="ECO:0000259" key="2">
    <source>
        <dbReference type="PROSITE" id="PS50404"/>
    </source>
</evidence>
<dbReference type="GO" id="GO:0006559">
    <property type="term" value="P:L-phenylalanine catabolic process"/>
    <property type="evidence" value="ECO:0007669"/>
    <property type="project" value="TreeGrafter"/>
</dbReference>
<dbReference type="InterPro" id="IPR040079">
    <property type="entry name" value="Glutathione_S-Trfase"/>
</dbReference>
<dbReference type="NCBIfam" id="TIGR01262">
    <property type="entry name" value="maiA"/>
    <property type="match status" value="1"/>
</dbReference>
<sequence length="214" mass="24166">MKLYSYFRSSASYRVRIALSLKNLPYDYAPIHMLRDGGEQFKPEYRKLNHDAVVPTLVDGDDVLTQSLAIIEYLEETHPQPPLLPAASRDRAYVRSIALQIACEIHPIDNLRVLRYLKHTLGVEEEAKDAWYRHWVEAGFATLEEHLASDTRTGTFCFGDTPTMADACLVPQVFNARRFKIDTVPFPTIHRIADHAASLEAFARAAPGAQPDAE</sequence>
<reference evidence="4 5" key="1">
    <citation type="submission" date="2016-10" db="EMBL/GenBank/DDBJ databases">
        <authorList>
            <person name="de Groot N.N."/>
        </authorList>
    </citation>
    <scope>NUCLEOTIDE SEQUENCE [LARGE SCALE GENOMIC DNA]</scope>
    <source>
        <strain evidence="4 5">LMG 23650</strain>
    </source>
</reference>
<accession>A0A1I3G0W6</accession>
<dbReference type="Gene3D" id="3.40.30.10">
    <property type="entry name" value="Glutaredoxin"/>
    <property type="match status" value="1"/>
</dbReference>
<dbReference type="Gene3D" id="1.20.1050.10">
    <property type="match status" value="1"/>
</dbReference>
<dbReference type="Pfam" id="PF13410">
    <property type="entry name" value="GST_C_2"/>
    <property type="match status" value="1"/>
</dbReference>
<dbReference type="InterPro" id="IPR034333">
    <property type="entry name" value="GST_Zeta_N"/>
</dbReference>
<dbReference type="GO" id="GO:0005737">
    <property type="term" value="C:cytoplasm"/>
    <property type="evidence" value="ECO:0007669"/>
    <property type="project" value="InterPro"/>
</dbReference>
<dbReference type="AlphaFoldDB" id="A0A1I3G0W6"/>
<feature type="domain" description="GST N-terminal" evidence="2">
    <location>
        <begin position="1"/>
        <end position="82"/>
    </location>
</feature>
<comment type="similarity">
    <text evidence="1">Belongs to the GST superfamily. Zeta family.</text>
</comment>
<keyword evidence="4" id="KW-0413">Isomerase</keyword>
<evidence type="ECO:0000313" key="5">
    <source>
        <dbReference type="Proteomes" id="UP000199548"/>
    </source>
</evidence>
<gene>
    <name evidence="4" type="ORF">SAMN05192543_102232</name>
</gene>
<dbReference type="CDD" id="cd03042">
    <property type="entry name" value="GST_N_Zeta"/>
    <property type="match status" value="1"/>
</dbReference>
<dbReference type="InterPro" id="IPR036249">
    <property type="entry name" value="Thioredoxin-like_sf"/>
</dbReference>
<dbReference type="EMBL" id="FOQU01000002">
    <property type="protein sequence ID" value="SFI17110.1"/>
    <property type="molecule type" value="Genomic_DNA"/>
</dbReference>
<dbReference type="SFLD" id="SFLDS00019">
    <property type="entry name" value="Glutathione_Transferase_(cytos"/>
    <property type="match status" value="1"/>
</dbReference>
<dbReference type="CDD" id="cd03191">
    <property type="entry name" value="GST_C_Zeta"/>
    <property type="match status" value="1"/>
</dbReference>
<dbReference type="SUPFAM" id="SSF52833">
    <property type="entry name" value="Thioredoxin-like"/>
    <property type="match status" value="1"/>
</dbReference>
<proteinExistence type="inferred from homology"/>
<dbReference type="PROSITE" id="PS50404">
    <property type="entry name" value="GST_NTER"/>
    <property type="match status" value="1"/>
</dbReference>
<dbReference type="InterPro" id="IPR036282">
    <property type="entry name" value="Glutathione-S-Trfase_C_sf"/>
</dbReference>
<dbReference type="GO" id="GO:0004364">
    <property type="term" value="F:glutathione transferase activity"/>
    <property type="evidence" value="ECO:0007669"/>
    <property type="project" value="TreeGrafter"/>
</dbReference>
<dbReference type="PANTHER" id="PTHR42673:SF21">
    <property type="entry name" value="GLUTATHIONE S-TRANSFERASE YFCF"/>
    <property type="match status" value="1"/>
</dbReference>
<dbReference type="Pfam" id="PF13417">
    <property type="entry name" value="GST_N_3"/>
    <property type="match status" value="1"/>
</dbReference>
<dbReference type="InterPro" id="IPR005955">
    <property type="entry name" value="GST_Zeta"/>
</dbReference>
<feature type="domain" description="GST C-terminal" evidence="3">
    <location>
        <begin position="87"/>
        <end position="214"/>
    </location>
</feature>
<dbReference type="InterPro" id="IPR010987">
    <property type="entry name" value="Glutathione-S-Trfase_C-like"/>
</dbReference>
<dbReference type="RefSeq" id="WP_091009601.1">
    <property type="nucleotide sequence ID" value="NZ_CP041745.1"/>
</dbReference>
<dbReference type="GO" id="GO:0016034">
    <property type="term" value="F:maleylacetoacetate isomerase activity"/>
    <property type="evidence" value="ECO:0007669"/>
    <property type="project" value="TreeGrafter"/>
</dbReference>
<evidence type="ECO:0000256" key="1">
    <source>
        <dbReference type="ARBA" id="ARBA00010007"/>
    </source>
</evidence>
<dbReference type="SUPFAM" id="SSF47616">
    <property type="entry name" value="GST C-terminal domain-like"/>
    <property type="match status" value="1"/>
</dbReference>
<dbReference type="PROSITE" id="PS50405">
    <property type="entry name" value="GST_CTER"/>
    <property type="match status" value="1"/>
</dbReference>
<protein>
    <submittedName>
        <fullName evidence="4">Maleylacetoacetate isomerase</fullName>
    </submittedName>
</protein>
<dbReference type="InterPro" id="IPR034330">
    <property type="entry name" value="GST_Zeta_C"/>
</dbReference>
<organism evidence="4 5">
    <name type="scientific">Paraburkholderia megapolitana</name>
    <dbReference type="NCBI Taxonomy" id="420953"/>
    <lineage>
        <taxon>Bacteria</taxon>
        <taxon>Pseudomonadati</taxon>
        <taxon>Pseudomonadota</taxon>
        <taxon>Betaproteobacteria</taxon>
        <taxon>Burkholderiales</taxon>
        <taxon>Burkholderiaceae</taxon>
        <taxon>Paraburkholderia</taxon>
    </lineage>
</organism>
<keyword evidence="5" id="KW-1185">Reference proteome</keyword>
<dbReference type="PANTHER" id="PTHR42673">
    <property type="entry name" value="MALEYLACETOACETATE ISOMERASE"/>
    <property type="match status" value="1"/>
</dbReference>
<dbReference type="Proteomes" id="UP000199548">
    <property type="component" value="Unassembled WGS sequence"/>
</dbReference>